<dbReference type="OrthoDB" id="5296287at2759"/>
<sequence length="570" mass="65376">MSVIGTIYEDVTTDVLGKIGSWQWLVTFVSASHMMLAMFNQYEDIFLLRPSEVYCILPHDEYTIINSSLCVVTFQNNGTEDYRCNKWHLKFLWFIWLKKTWLVFCDQKMKLLSTAIISRFGLVFGFIIFGLIADSCGRRMAILLDVITELILGLVITFCDSEGWFRLIAFLRSLLGSASFFMGLVLVCEIASNSWRSWLCVIVMFPRLLALACLVPIANSAPNTETYSFISCIYAVICMLMLLRWSSESPQWLLYNRKIYIAETILLKAAKTNGIKLYQDFKIRPVNNRAYDTLDETNTCIKMISTHNVRILFFACISFWMLYYFIWSSVYVRLYSDQDIEYSLWTILCFVIILGCLTKYSSAKLKMRYLLMMHIFITGVCTAVSTYTYKSPISSFVSSLALSSGLIAHSLILNITPRLFAINIRATVVGCCYATGQIGSIISYLLFLFQPLSNTFLMVIEFLVTLIVIGLLFMFPDVDKRELPDVLKDMDYFSELSKPLRWVSQKTNSPSLEEMELRVHSFGSAAYRASTSIASEVLAPAQQIGFVRLWRAFINYVRRKCCKKINPNIS</sequence>
<gene>
    <name evidence="7" type="primary">LOC118276107</name>
</gene>
<dbReference type="AlphaFoldDB" id="A0A9R0DEG5"/>
<evidence type="ECO:0000256" key="4">
    <source>
        <dbReference type="ARBA" id="ARBA00023136"/>
    </source>
</evidence>
<feature type="transmembrane region" description="Helical" evidence="5">
    <location>
        <begin position="116"/>
        <end position="133"/>
    </location>
</feature>
<proteinExistence type="predicted"/>
<dbReference type="SUPFAM" id="SSF103473">
    <property type="entry name" value="MFS general substrate transporter"/>
    <property type="match status" value="1"/>
</dbReference>
<dbReference type="Proteomes" id="UP000829999">
    <property type="component" value="Chromosome 31"/>
</dbReference>
<name>A0A9R0DEG5_SPOFR</name>
<evidence type="ECO:0000256" key="5">
    <source>
        <dbReference type="SAM" id="Phobius"/>
    </source>
</evidence>
<evidence type="ECO:0000313" key="6">
    <source>
        <dbReference type="Proteomes" id="UP000829999"/>
    </source>
</evidence>
<keyword evidence="2 5" id="KW-0812">Transmembrane</keyword>
<protein>
    <submittedName>
        <fullName evidence="7">Solute carrier family 22 member 13</fullName>
    </submittedName>
</protein>
<feature type="transmembrane region" description="Helical" evidence="5">
    <location>
        <begin position="455"/>
        <end position="475"/>
    </location>
</feature>
<feature type="transmembrane region" description="Helical" evidence="5">
    <location>
        <begin position="198"/>
        <end position="221"/>
    </location>
</feature>
<reference evidence="7" key="1">
    <citation type="submission" date="2025-08" db="UniProtKB">
        <authorList>
            <consortium name="RefSeq"/>
        </authorList>
    </citation>
    <scope>IDENTIFICATION</scope>
    <source>
        <tissue evidence="7">Whole larval tissue</tissue>
    </source>
</reference>
<feature type="transmembrane region" description="Helical" evidence="5">
    <location>
        <begin position="427"/>
        <end position="449"/>
    </location>
</feature>
<feature type="transmembrane region" description="Helical" evidence="5">
    <location>
        <begin position="395"/>
        <end position="415"/>
    </location>
</feature>
<keyword evidence="3 5" id="KW-1133">Transmembrane helix</keyword>
<feature type="transmembrane region" description="Helical" evidence="5">
    <location>
        <begin position="140"/>
        <end position="158"/>
    </location>
</feature>
<evidence type="ECO:0000313" key="7">
    <source>
        <dbReference type="RefSeq" id="XP_035450164.2"/>
    </source>
</evidence>
<feature type="transmembrane region" description="Helical" evidence="5">
    <location>
        <begin position="22"/>
        <end position="39"/>
    </location>
</feature>
<feature type="transmembrane region" description="Helical" evidence="5">
    <location>
        <begin position="369"/>
        <end position="389"/>
    </location>
</feature>
<dbReference type="RefSeq" id="XP_035450164.2">
    <property type="nucleotide sequence ID" value="XM_035594271.2"/>
</dbReference>
<accession>A0A9R0DEG5</accession>
<dbReference type="GO" id="GO:0016020">
    <property type="term" value="C:membrane"/>
    <property type="evidence" value="ECO:0007669"/>
    <property type="project" value="UniProtKB-SubCell"/>
</dbReference>
<feature type="transmembrane region" description="Helical" evidence="5">
    <location>
        <begin position="342"/>
        <end position="362"/>
    </location>
</feature>
<organism evidence="6 7">
    <name type="scientific">Spodoptera frugiperda</name>
    <name type="common">Fall armyworm</name>
    <dbReference type="NCBI Taxonomy" id="7108"/>
    <lineage>
        <taxon>Eukaryota</taxon>
        <taxon>Metazoa</taxon>
        <taxon>Ecdysozoa</taxon>
        <taxon>Arthropoda</taxon>
        <taxon>Hexapoda</taxon>
        <taxon>Insecta</taxon>
        <taxon>Pterygota</taxon>
        <taxon>Neoptera</taxon>
        <taxon>Endopterygota</taxon>
        <taxon>Lepidoptera</taxon>
        <taxon>Glossata</taxon>
        <taxon>Ditrysia</taxon>
        <taxon>Noctuoidea</taxon>
        <taxon>Noctuidae</taxon>
        <taxon>Amphipyrinae</taxon>
        <taxon>Spodoptera</taxon>
    </lineage>
</organism>
<dbReference type="InterPro" id="IPR036259">
    <property type="entry name" value="MFS_trans_sf"/>
</dbReference>
<evidence type="ECO:0000256" key="1">
    <source>
        <dbReference type="ARBA" id="ARBA00004141"/>
    </source>
</evidence>
<evidence type="ECO:0000256" key="2">
    <source>
        <dbReference type="ARBA" id="ARBA00022692"/>
    </source>
</evidence>
<keyword evidence="6" id="KW-1185">Reference proteome</keyword>
<dbReference type="Gene3D" id="1.20.1250.20">
    <property type="entry name" value="MFS general substrate transporter like domains"/>
    <property type="match status" value="1"/>
</dbReference>
<evidence type="ECO:0000256" key="3">
    <source>
        <dbReference type="ARBA" id="ARBA00022989"/>
    </source>
</evidence>
<feature type="transmembrane region" description="Helical" evidence="5">
    <location>
        <begin position="164"/>
        <end position="186"/>
    </location>
</feature>
<dbReference type="PANTHER" id="PTHR24064">
    <property type="entry name" value="SOLUTE CARRIER FAMILY 22 MEMBER"/>
    <property type="match status" value="1"/>
</dbReference>
<feature type="transmembrane region" description="Helical" evidence="5">
    <location>
        <begin position="227"/>
        <end position="245"/>
    </location>
</feature>
<feature type="transmembrane region" description="Helical" evidence="5">
    <location>
        <begin position="311"/>
        <end position="330"/>
    </location>
</feature>
<comment type="subcellular location">
    <subcellularLocation>
        <location evidence="1">Membrane</location>
        <topology evidence="1">Multi-pass membrane protein</topology>
    </subcellularLocation>
</comment>
<dbReference type="GeneID" id="118276107"/>
<keyword evidence="4 5" id="KW-0472">Membrane</keyword>